<feature type="region of interest" description="Disordered" evidence="6">
    <location>
        <begin position="503"/>
        <end position="526"/>
    </location>
</feature>
<dbReference type="GO" id="GO:0004190">
    <property type="term" value="F:aspartic-type endopeptidase activity"/>
    <property type="evidence" value="ECO:0007669"/>
    <property type="project" value="UniProtKB-KW"/>
</dbReference>
<dbReference type="InterPro" id="IPR021109">
    <property type="entry name" value="Peptidase_aspartic_dom_sf"/>
</dbReference>
<evidence type="ECO:0000256" key="4">
    <source>
        <dbReference type="PIRSR" id="PIRSR601461-2"/>
    </source>
</evidence>
<evidence type="ECO:0000313" key="8">
    <source>
        <dbReference type="EMBL" id="KAG9326708.1"/>
    </source>
</evidence>
<dbReference type="AlphaFoldDB" id="A0A9P8CZJ5"/>
<dbReference type="InterPro" id="IPR001969">
    <property type="entry name" value="Aspartic_peptidase_AS"/>
</dbReference>
<feature type="compositionally biased region" description="Basic residues" evidence="6">
    <location>
        <begin position="328"/>
        <end position="337"/>
    </location>
</feature>
<feature type="compositionally biased region" description="Basic residues" evidence="6">
    <location>
        <begin position="354"/>
        <end position="371"/>
    </location>
</feature>
<keyword evidence="5" id="KW-0645">Protease</keyword>
<sequence length="599" mass="65962">MVFPRLTQKEQCSMVNFSRVPITTVHRSHRPSTLGRWAHALHKYGMSAHRGGPKGVQRGRVTYAEGGNGQTGRVPLVDYDFDREYYGTVMVGSPPQAFKVDFDTGSSRFILSSKECGSCSGINRFDPTVSTTFLRYGETESRMSDNSSQITNSNSSSQTSSSPGNLNSKSSPGAWHITYGDLSHAEGYLGQDMITIDKLTVQNQQIALVTSESANFDDVVEGIMGLSFAAIASSRGTTTTASTKSVFENMMEQRLVDRGVFSFYLGKATHGTSVDGGGGEVIFGGIDLDRIEDGHEIVYSPLIRPKYWEINIENIYVKDQRVADGRPFRSRTGHKNQRRQEENEGTKGGNAQKRIQRREKKVQRQTKKQQQKQKQQQDQDQEQETKAHGQAPQKQGQDKGSEATALNMSGVVDTGTTLLIVPWQLSTLIHELIPGAKLYGGQSWAVPCDLATAQPEGRVEFEISGHRFGIPFEDLVREPVESTNLVGVDDDMEDILDDEQVASPENEEDEANATSSDRQDHPQQCFSGIQASDGGFIILGDLFIKNNYVVFDQENKQVGFAPLKLAPTNSDASKAKARVAMKTGWEVSFDVGGMTEEGK</sequence>
<evidence type="ECO:0000313" key="9">
    <source>
        <dbReference type="Proteomes" id="UP000717515"/>
    </source>
</evidence>
<dbReference type="SUPFAM" id="SSF50630">
    <property type="entry name" value="Acid proteases"/>
    <property type="match status" value="1"/>
</dbReference>
<evidence type="ECO:0000256" key="3">
    <source>
        <dbReference type="PIRSR" id="PIRSR601461-1"/>
    </source>
</evidence>
<feature type="disulfide bond" evidence="4">
    <location>
        <begin position="448"/>
        <end position="525"/>
    </location>
</feature>
<evidence type="ECO:0000256" key="2">
    <source>
        <dbReference type="ARBA" id="ARBA00022750"/>
    </source>
</evidence>
<keyword evidence="2 5" id="KW-0064">Aspartyl protease</keyword>
<dbReference type="Pfam" id="PF00026">
    <property type="entry name" value="Asp"/>
    <property type="match status" value="4"/>
</dbReference>
<dbReference type="PANTHER" id="PTHR47966">
    <property type="entry name" value="BETA-SITE APP-CLEAVING ENZYME, ISOFORM A-RELATED"/>
    <property type="match status" value="1"/>
</dbReference>
<dbReference type="Gene3D" id="2.40.70.10">
    <property type="entry name" value="Acid Proteases"/>
    <property type="match status" value="2"/>
</dbReference>
<evidence type="ECO:0000256" key="1">
    <source>
        <dbReference type="ARBA" id="ARBA00007447"/>
    </source>
</evidence>
<dbReference type="EMBL" id="JAIFTL010000015">
    <property type="protein sequence ID" value="KAG9326708.1"/>
    <property type="molecule type" value="Genomic_DNA"/>
</dbReference>
<feature type="region of interest" description="Disordered" evidence="6">
    <location>
        <begin position="140"/>
        <end position="169"/>
    </location>
</feature>
<dbReference type="Proteomes" id="UP000717515">
    <property type="component" value="Unassembled WGS sequence"/>
</dbReference>
<keyword evidence="4" id="KW-1015">Disulfide bond</keyword>
<comment type="caution">
    <text evidence="8">The sequence shown here is derived from an EMBL/GenBank/DDBJ whole genome shotgun (WGS) entry which is preliminary data.</text>
</comment>
<accession>A0A9P8CZJ5</accession>
<gene>
    <name evidence="8" type="ORF">KVV02_002904</name>
</gene>
<evidence type="ECO:0000256" key="6">
    <source>
        <dbReference type="SAM" id="MobiDB-lite"/>
    </source>
</evidence>
<feature type="region of interest" description="Disordered" evidence="6">
    <location>
        <begin position="326"/>
        <end position="401"/>
    </location>
</feature>
<feature type="domain" description="Peptidase A1" evidence="7">
    <location>
        <begin position="85"/>
        <end position="561"/>
    </location>
</feature>
<proteinExistence type="inferred from homology"/>
<feature type="compositionally biased region" description="Low complexity" evidence="6">
    <location>
        <begin position="144"/>
        <end position="169"/>
    </location>
</feature>
<organism evidence="8 9">
    <name type="scientific">Mortierella alpina</name>
    <name type="common">Oleaginous fungus</name>
    <name type="synonym">Mortierella renispora</name>
    <dbReference type="NCBI Taxonomy" id="64518"/>
    <lineage>
        <taxon>Eukaryota</taxon>
        <taxon>Fungi</taxon>
        <taxon>Fungi incertae sedis</taxon>
        <taxon>Mucoromycota</taxon>
        <taxon>Mortierellomycotina</taxon>
        <taxon>Mortierellomycetes</taxon>
        <taxon>Mortierellales</taxon>
        <taxon>Mortierellaceae</taxon>
        <taxon>Mortierella</taxon>
    </lineage>
</organism>
<feature type="active site" evidence="3">
    <location>
        <position position="103"/>
    </location>
</feature>
<feature type="compositionally biased region" description="Polar residues" evidence="6">
    <location>
        <begin position="512"/>
        <end position="526"/>
    </location>
</feature>
<dbReference type="PROSITE" id="PS00141">
    <property type="entry name" value="ASP_PROTEASE"/>
    <property type="match status" value="2"/>
</dbReference>
<dbReference type="InterPro" id="IPR033121">
    <property type="entry name" value="PEPTIDASE_A1"/>
</dbReference>
<dbReference type="CDD" id="cd05471">
    <property type="entry name" value="pepsin_like"/>
    <property type="match status" value="1"/>
</dbReference>
<keyword evidence="5" id="KW-0378">Hydrolase</keyword>
<comment type="similarity">
    <text evidence="1 5">Belongs to the peptidase A1 family.</text>
</comment>
<evidence type="ECO:0000259" key="7">
    <source>
        <dbReference type="PROSITE" id="PS51767"/>
    </source>
</evidence>
<name>A0A9P8CZJ5_MORAP</name>
<dbReference type="PRINTS" id="PR00792">
    <property type="entry name" value="PEPSIN"/>
</dbReference>
<dbReference type="InterPro" id="IPR001461">
    <property type="entry name" value="Aspartic_peptidase_A1"/>
</dbReference>
<dbReference type="GO" id="GO:0006508">
    <property type="term" value="P:proteolysis"/>
    <property type="evidence" value="ECO:0007669"/>
    <property type="project" value="UniProtKB-KW"/>
</dbReference>
<dbReference type="PANTHER" id="PTHR47966:SF51">
    <property type="entry name" value="BETA-SITE APP-CLEAVING ENZYME, ISOFORM A-RELATED"/>
    <property type="match status" value="1"/>
</dbReference>
<reference evidence="8" key="1">
    <citation type="submission" date="2021-07" db="EMBL/GenBank/DDBJ databases">
        <title>Draft genome of Mortierella alpina, strain LL118, isolated from an aspen leaf litter sample.</title>
        <authorList>
            <person name="Yang S."/>
            <person name="Vinatzer B.A."/>
        </authorList>
    </citation>
    <scope>NUCLEOTIDE SEQUENCE</scope>
    <source>
        <strain evidence="8">LL118</strain>
    </source>
</reference>
<protein>
    <recommendedName>
        <fullName evidence="7">Peptidase A1 domain-containing protein</fullName>
    </recommendedName>
</protein>
<evidence type="ECO:0000256" key="5">
    <source>
        <dbReference type="RuleBase" id="RU000454"/>
    </source>
</evidence>
<feature type="active site" evidence="3">
    <location>
        <position position="413"/>
    </location>
</feature>
<dbReference type="InterPro" id="IPR034164">
    <property type="entry name" value="Pepsin-like_dom"/>
</dbReference>
<dbReference type="PROSITE" id="PS51767">
    <property type="entry name" value="PEPTIDASE_A1"/>
    <property type="match status" value="1"/>
</dbReference>